<dbReference type="InterPro" id="IPR000719">
    <property type="entry name" value="Prot_kinase_dom"/>
</dbReference>
<keyword evidence="6" id="KW-0067">ATP-binding</keyword>
<protein>
    <recommendedName>
        <fullName evidence="1">non-specific serine/threonine protein kinase</fullName>
        <ecNumber evidence="1">2.7.11.1</ecNumber>
    </recommendedName>
</protein>
<keyword evidence="2" id="KW-0723">Serine/threonine-protein kinase</keyword>
<dbReference type="FunFam" id="1.10.510.10:FF:000021">
    <property type="entry name" value="Serine/threonine protein kinase"/>
    <property type="match status" value="1"/>
</dbReference>
<dbReference type="Pfam" id="PF00069">
    <property type="entry name" value="Pkinase"/>
    <property type="match status" value="1"/>
</dbReference>
<evidence type="ECO:0000256" key="3">
    <source>
        <dbReference type="ARBA" id="ARBA00022679"/>
    </source>
</evidence>
<dbReference type="GO" id="GO:0005524">
    <property type="term" value="F:ATP binding"/>
    <property type="evidence" value="ECO:0007669"/>
    <property type="project" value="UniProtKB-KW"/>
</dbReference>
<keyword evidence="8" id="KW-0812">Transmembrane</keyword>
<dbReference type="PANTHER" id="PTHR43289:SF6">
    <property type="entry name" value="SERINE_THREONINE-PROTEIN KINASE NEKL-3"/>
    <property type="match status" value="1"/>
</dbReference>
<keyword evidence="8" id="KW-1133">Transmembrane helix</keyword>
<feature type="domain" description="Protein kinase" evidence="9">
    <location>
        <begin position="13"/>
        <end position="278"/>
    </location>
</feature>
<sequence>MVALEPGSTFAGYRIERRLGTGGMGAVYLAKHPRLPRRDALKILDAGLGADKSFRARFEREAELTSRLDHQNIVSIHDRGLEGDRLWISMQFVDGVDASQLIEQGPSALPFARSVHIAAEAAKGLDFAHRNGLLHRDVKPANLLISTDEDTDKVFVTDFGIARSLDDTTALTSTGSFLATIAYAAPELIEGRSIDHRIDVYALGCTLFEMLTGSVPFVRANPVAMMHAHVTAPAPHPSEYNRAMPPAFDAVIARAMAKDPADRFQSCRELGAAAAAALSGRTAPTVIRQVPTDPNSQHRISTPQPTPPPTAVAPQRRPISQPTYVQPQQPLSSPHHSVPHNNPPHNVPPHNVPPRPFVGPPGPTGPPGPSRPAQGRGNGRIIAAVVAVLALLVVVGIVGAVIANDNDSGGGTPTTEAATDAEQIEAAIRAAYQKVDDDGFAASITSFCTDARTRYQEQIDNGDFVDEPDADSYEITVDGIENIEIDGPTATADVTTTISGLGADDGTSTDVENLTRENGRWKVCPVN</sequence>
<dbReference type="InterPro" id="IPR011009">
    <property type="entry name" value="Kinase-like_dom_sf"/>
</dbReference>
<keyword evidence="4" id="KW-0547">Nucleotide-binding</keyword>
<proteinExistence type="predicted"/>
<feature type="compositionally biased region" description="Polar residues" evidence="7">
    <location>
        <begin position="292"/>
        <end position="302"/>
    </location>
</feature>
<dbReference type="SUPFAM" id="SSF56112">
    <property type="entry name" value="Protein kinase-like (PK-like)"/>
    <property type="match status" value="1"/>
</dbReference>
<dbReference type="PROSITE" id="PS00108">
    <property type="entry name" value="PROTEIN_KINASE_ST"/>
    <property type="match status" value="1"/>
</dbReference>
<dbReference type="EC" id="2.7.11.1" evidence="1"/>
<dbReference type="RefSeq" id="WP_199703099.1">
    <property type="nucleotide sequence ID" value="NZ_JAEMNV010000002.1"/>
</dbReference>
<feature type="transmembrane region" description="Helical" evidence="8">
    <location>
        <begin position="381"/>
        <end position="403"/>
    </location>
</feature>
<evidence type="ECO:0000256" key="7">
    <source>
        <dbReference type="SAM" id="MobiDB-lite"/>
    </source>
</evidence>
<evidence type="ECO:0000313" key="10">
    <source>
        <dbReference type="EMBL" id="MBJ8338406.1"/>
    </source>
</evidence>
<comment type="caution">
    <text evidence="10">The sequence shown here is derived from an EMBL/GenBank/DDBJ whole genome shotgun (WGS) entry which is preliminary data.</text>
</comment>
<evidence type="ECO:0000256" key="1">
    <source>
        <dbReference type="ARBA" id="ARBA00012513"/>
    </source>
</evidence>
<organism evidence="10 11">
    <name type="scientific">Antrihabitans stalagmiti</name>
    <dbReference type="NCBI Taxonomy" id="2799499"/>
    <lineage>
        <taxon>Bacteria</taxon>
        <taxon>Bacillati</taxon>
        <taxon>Actinomycetota</taxon>
        <taxon>Actinomycetes</taxon>
        <taxon>Mycobacteriales</taxon>
        <taxon>Nocardiaceae</taxon>
        <taxon>Antrihabitans</taxon>
    </lineage>
</organism>
<evidence type="ECO:0000256" key="6">
    <source>
        <dbReference type="ARBA" id="ARBA00022840"/>
    </source>
</evidence>
<evidence type="ECO:0000256" key="8">
    <source>
        <dbReference type="SAM" id="Phobius"/>
    </source>
</evidence>
<keyword evidence="11" id="KW-1185">Reference proteome</keyword>
<keyword evidence="3" id="KW-0808">Transferase</keyword>
<dbReference type="PANTHER" id="PTHR43289">
    <property type="entry name" value="MITOGEN-ACTIVATED PROTEIN KINASE KINASE KINASE 20-RELATED"/>
    <property type="match status" value="1"/>
</dbReference>
<dbReference type="AlphaFoldDB" id="A0A934NNC4"/>
<dbReference type="InterPro" id="IPR008271">
    <property type="entry name" value="Ser/Thr_kinase_AS"/>
</dbReference>
<evidence type="ECO:0000256" key="5">
    <source>
        <dbReference type="ARBA" id="ARBA00022777"/>
    </source>
</evidence>
<dbReference type="EMBL" id="JAEMNV010000002">
    <property type="protein sequence ID" value="MBJ8338406.1"/>
    <property type="molecule type" value="Genomic_DNA"/>
</dbReference>
<reference evidence="10" key="1">
    <citation type="submission" date="2020-12" db="EMBL/GenBank/DDBJ databases">
        <title>Antrihabitans popcorni sp. nov. and Antrihabitans auranticaus sp. nov., isolated from a larva cave.</title>
        <authorList>
            <person name="Lee S.D."/>
            <person name="Kim I.S."/>
        </authorList>
    </citation>
    <scope>NUCLEOTIDE SEQUENCE</scope>
    <source>
        <strain evidence="10">YC3-6</strain>
    </source>
</reference>
<dbReference type="CDD" id="cd14014">
    <property type="entry name" value="STKc_PknB_like"/>
    <property type="match status" value="1"/>
</dbReference>
<keyword evidence="5 10" id="KW-0418">Kinase</keyword>
<dbReference type="Proteomes" id="UP000655868">
    <property type="component" value="Unassembled WGS sequence"/>
</dbReference>
<feature type="compositionally biased region" description="Low complexity" evidence="7">
    <location>
        <begin position="330"/>
        <end position="340"/>
    </location>
</feature>
<feature type="region of interest" description="Disordered" evidence="7">
    <location>
        <begin position="278"/>
        <end position="375"/>
    </location>
</feature>
<dbReference type="PROSITE" id="PS50011">
    <property type="entry name" value="PROTEIN_KINASE_DOM"/>
    <property type="match status" value="1"/>
</dbReference>
<accession>A0A934NNC4</accession>
<feature type="compositionally biased region" description="Polar residues" evidence="7">
    <location>
        <begin position="320"/>
        <end position="329"/>
    </location>
</feature>
<feature type="compositionally biased region" description="Pro residues" evidence="7">
    <location>
        <begin position="341"/>
        <end position="370"/>
    </location>
</feature>
<name>A0A934NNC4_9NOCA</name>
<keyword evidence="8" id="KW-0472">Membrane</keyword>
<gene>
    <name evidence="10" type="ORF">JGU71_05890</name>
</gene>
<evidence type="ECO:0000256" key="4">
    <source>
        <dbReference type="ARBA" id="ARBA00022741"/>
    </source>
</evidence>
<dbReference type="SMART" id="SM00220">
    <property type="entry name" value="S_TKc"/>
    <property type="match status" value="1"/>
</dbReference>
<dbReference type="GO" id="GO:0004674">
    <property type="term" value="F:protein serine/threonine kinase activity"/>
    <property type="evidence" value="ECO:0007669"/>
    <property type="project" value="UniProtKB-KW"/>
</dbReference>
<evidence type="ECO:0000259" key="9">
    <source>
        <dbReference type="PROSITE" id="PS50011"/>
    </source>
</evidence>
<evidence type="ECO:0000313" key="11">
    <source>
        <dbReference type="Proteomes" id="UP000655868"/>
    </source>
</evidence>
<dbReference type="Gene3D" id="3.30.200.20">
    <property type="entry name" value="Phosphorylase Kinase, domain 1"/>
    <property type="match status" value="1"/>
</dbReference>
<evidence type="ECO:0000256" key="2">
    <source>
        <dbReference type="ARBA" id="ARBA00022527"/>
    </source>
</evidence>
<dbReference type="Gene3D" id="1.10.510.10">
    <property type="entry name" value="Transferase(Phosphotransferase) domain 1"/>
    <property type="match status" value="1"/>
</dbReference>